<dbReference type="InterPro" id="IPR019734">
    <property type="entry name" value="TPR_rpt"/>
</dbReference>
<evidence type="ECO:0000313" key="2">
    <source>
        <dbReference type="Proteomes" id="UP000660262"/>
    </source>
</evidence>
<sequence length="130" mass="14088">MGNNASSKSLFAHSALAVSTNVAELDGDVEARAMQLYQTKKYQQAAEAFTEAIDKYSDALHHPHLLAALLTNRAACNKRCGKLKSAMDDCQHAITANPSCLRAFAILHKIRRALGLPTTDEYISEAWGAA</sequence>
<dbReference type="PANTHER" id="PTHR46035">
    <property type="entry name" value="TETRATRICOPEPTIDE REPEAT PROTEIN 4"/>
    <property type="match status" value="1"/>
</dbReference>
<keyword evidence="2" id="KW-1185">Reference proteome</keyword>
<dbReference type="Gene3D" id="1.25.40.10">
    <property type="entry name" value="Tetratricopeptide repeat domain"/>
    <property type="match status" value="1"/>
</dbReference>
<dbReference type="Proteomes" id="UP000660262">
    <property type="component" value="Unassembled WGS sequence"/>
</dbReference>
<dbReference type="OrthoDB" id="2942533at2759"/>
<dbReference type="GO" id="GO:0005829">
    <property type="term" value="C:cytosol"/>
    <property type="evidence" value="ECO:0007669"/>
    <property type="project" value="TreeGrafter"/>
</dbReference>
<dbReference type="GO" id="GO:0006457">
    <property type="term" value="P:protein folding"/>
    <property type="evidence" value="ECO:0007669"/>
    <property type="project" value="TreeGrafter"/>
</dbReference>
<organism evidence="1 2">
    <name type="scientific">Pycnococcus provasolii</name>
    <dbReference type="NCBI Taxonomy" id="41880"/>
    <lineage>
        <taxon>Eukaryota</taxon>
        <taxon>Viridiplantae</taxon>
        <taxon>Chlorophyta</taxon>
        <taxon>Pseudoscourfieldiophyceae</taxon>
        <taxon>Pseudoscourfieldiales</taxon>
        <taxon>Pycnococcaceae</taxon>
        <taxon>Pycnococcus</taxon>
    </lineage>
</organism>
<dbReference type="SUPFAM" id="SSF48452">
    <property type="entry name" value="TPR-like"/>
    <property type="match status" value="1"/>
</dbReference>
<dbReference type="PANTHER" id="PTHR46035:SF1">
    <property type="entry name" value="TETRATRICOPEPTIDE REPEAT PROTEIN 4"/>
    <property type="match status" value="1"/>
</dbReference>
<protein>
    <submittedName>
        <fullName evidence="1">Uncharacterized protein</fullName>
    </submittedName>
</protein>
<proteinExistence type="predicted"/>
<comment type="caution">
    <text evidence="1">The sequence shown here is derived from an EMBL/GenBank/DDBJ whole genome shotgun (WGS) entry which is preliminary data.</text>
</comment>
<dbReference type="SMART" id="SM00028">
    <property type="entry name" value="TPR"/>
    <property type="match status" value="2"/>
</dbReference>
<dbReference type="AlphaFoldDB" id="A0A830HG52"/>
<dbReference type="InterPro" id="IPR011990">
    <property type="entry name" value="TPR-like_helical_dom_sf"/>
</dbReference>
<reference evidence="1" key="1">
    <citation type="submission" date="2020-10" db="EMBL/GenBank/DDBJ databases">
        <title>Unveiling of a novel bifunctional photoreceptor, Dualchrome1, isolated from a cosmopolitan green alga.</title>
        <authorList>
            <person name="Suzuki S."/>
            <person name="Kawachi M."/>
        </authorList>
    </citation>
    <scope>NUCLEOTIDE SEQUENCE</scope>
    <source>
        <strain evidence="1">NIES 2893</strain>
    </source>
</reference>
<dbReference type="GO" id="GO:0005634">
    <property type="term" value="C:nucleus"/>
    <property type="evidence" value="ECO:0007669"/>
    <property type="project" value="TreeGrafter"/>
</dbReference>
<gene>
    <name evidence="1" type="ORF">PPROV_000483100</name>
</gene>
<dbReference type="GO" id="GO:0030544">
    <property type="term" value="F:Hsp70 protein binding"/>
    <property type="evidence" value="ECO:0007669"/>
    <property type="project" value="TreeGrafter"/>
</dbReference>
<dbReference type="EMBL" id="BNJQ01000012">
    <property type="protein sequence ID" value="GHP06084.1"/>
    <property type="molecule type" value="Genomic_DNA"/>
</dbReference>
<name>A0A830HG52_9CHLO</name>
<accession>A0A830HG52</accession>
<evidence type="ECO:0000313" key="1">
    <source>
        <dbReference type="EMBL" id="GHP06084.1"/>
    </source>
</evidence>
<dbReference type="GO" id="GO:0051879">
    <property type="term" value="F:Hsp90 protein binding"/>
    <property type="evidence" value="ECO:0007669"/>
    <property type="project" value="TreeGrafter"/>
</dbReference>